<keyword evidence="1" id="KW-0677">Repeat</keyword>
<keyword evidence="2 3" id="KW-0040">ANK repeat</keyword>
<dbReference type="EMBL" id="JAUEDM010000002">
    <property type="protein sequence ID" value="KAK3326817.1"/>
    <property type="molecule type" value="Genomic_DNA"/>
</dbReference>
<evidence type="ECO:0000313" key="5">
    <source>
        <dbReference type="Proteomes" id="UP001283341"/>
    </source>
</evidence>
<evidence type="ECO:0000256" key="2">
    <source>
        <dbReference type="ARBA" id="ARBA00023043"/>
    </source>
</evidence>
<keyword evidence="5" id="KW-1185">Reference proteome</keyword>
<comment type="caution">
    <text evidence="4">The sequence shown here is derived from an EMBL/GenBank/DDBJ whole genome shotgun (WGS) entry which is preliminary data.</text>
</comment>
<dbReference type="InterPro" id="IPR002110">
    <property type="entry name" value="Ankyrin_rpt"/>
</dbReference>
<dbReference type="InterPro" id="IPR036770">
    <property type="entry name" value="Ankyrin_rpt-contain_sf"/>
</dbReference>
<dbReference type="PANTHER" id="PTHR24198:SF165">
    <property type="entry name" value="ANKYRIN REPEAT-CONTAINING PROTEIN-RELATED"/>
    <property type="match status" value="1"/>
</dbReference>
<evidence type="ECO:0000313" key="4">
    <source>
        <dbReference type="EMBL" id="KAK3326817.1"/>
    </source>
</evidence>
<dbReference type="PROSITE" id="PS50297">
    <property type="entry name" value="ANK_REP_REGION"/>
    <property type="match status" value="1"/>
</dbReference>
<gene>
    <name evidence="4" type="ORF">B0H66DRAFT_456044</name>
</gene>
<accession>A0AAE0IL75</accession>
<organism evidence="4 5">
    <name type="scientific">Apodospora peruviana</name>
    <dbReference type="NCBI Taxonomy" id="516989"/>
    <lineage>
        <taxon>Eukaryota</taxon>
        <taxon>Fungi</taxon>
        <taxon>Dikarya</taxon>
        <taxon>Ascomycota</taxon>
        <taxon>Pezizomycotina</taxon>
        <taxon>Sordariomycetes</taxon>
        <taxon>Sordariomycetidae</taxon>
        <taxon>Sordariales</taxon>
        <taxon>Lasiosphaeriaceae</taxon>
        <taxon>Apodospora</taxon>
    </lineage>
</organism>
<evidence type="ECO:0000256" key="1">
    <source>
        <dbReference type="ARBA" id="ARBA00022737"/>
    </source>
</evidence>
<name>A0AAE0IL75_9PEZI</name>
<dbReference type="Gene3D" id="1.25.40.20">
    <property type="entry name" value="Ankyrin repeat-containing domain"/>
    <property type="match status" value="1"/>
</dbReference>
<proteinExistence type="predicted"/>
<protein>
    <submittedName>
        <fullName evidence="4">Ankyrin repeat-containing domain protein</fullName>
    </submittedName>
</protein>
<evidence type="ECO:0000256" key="3">
    <source>
        <dbReference type="PROSITE-ProRule" id="PRU00023"/>
    </source>
</evidence>
<feature type="non-terminal residue" evidence="4">
    <location>
        <position position="210"/>
    </location>
</feature>
<reference evidence="4" key="1">
    <citation type="journal article" date="2023" name="Mol. Phylogenet. Evol.">
        <title>Genome-scale phylogeny and comparative genomics of the fungal order Sordariales.</title>
        <authorList>
            <person name="Hensen N."/>
            <person name="Bonometti L."/>
            <person name="Westerberg I."/>
            <person name="Brannstrom I.O."/>
            <person name="Guillou S."/>
            <person name="Cros-Aarteil S."/>
            <person name="Calhoun S."/>
            <person name="Haridas S."/>
            <person name="Kuo A."/>
            <person name="Mondo S."/>
            <person name="Pangilinan J."/>
            <person name="Riley R."/>
            <person name="LaButti K."/>
            <person name="Andreopoulos B."/>
            <person name="Lipzen A."/>
            <person name="Chen C."/>
            <person name="Yan M."/>
            <person name="Daum C."/>
            <person name="Ng V."/>
            <person name="Clum A."/>
            <person name="Steindorff A."/>
            <person name="Ohm R.A."/>
            <person name="Martin F."/>
            <person name="Silar P."/>
            <person name="Natvig D.O."/>
            <person name="Lalanne C."/>
            <person name="Gautier V."/>
            <person name="Ament-Velasquez S.L."/>
            <person name="Kruys A."/>
            <person name="Hutchinson M.I."/>
            <person name="Powell A.J."/>
            <person name="Barry K."/>
            <person name="Miller A.N."/>
            <person name="Grigoriev I.V."/>
            <person name="Debuchy R."/>
            <person name="Gladieux P."/>
            <person name="Hiltunen Thoren M."/>
            <person name="Johannesson H."/>
        </authorList>
    </citation>
    <scope>NUCLEOTIDE SEQUENCE</scope>
    <source>
        <strain evidence="4">CBS 118394</strain>
    </source>
</reference>
<dbReference type="AlphaFoldDB" id="A0AAE0IL75"/>
<feature type="repeat" description="ANK" evidence="3">
    <location>
        <begin position="178"/>
        <end position="210"/>
    </location>
</feature>
<dbReference type="SUPFAM" id="SSF48403">
    <property type="entry name" value="Ankyrin repeat"/>
    <property type="match status" value="1"/>
</dbReference>
<dbReference type="PROSITE" id="PS50088">
    <property type="entry name" value="ANK_REPEAT"/>
    <property type="match status" value="1"/>
</dbReference>
<sequence length="210" mass="22844">MHGPAWTQRLRETVVVLQSFGSLPEAAPNGMTAIAQAIDFHDVDVFSTLVDVEPILVSLPLVNPRNTKVYNLPIHFAAQMAARRDVPGAARILEIIHTRNKCLAPQNKPPMDSMNRTPLHMAVTGPSSHATKWLLQTSPGLLNIEDDFGRTALHCCASGTNAKVLLAHGANIDHTDKAGMTALHMACFNGNIEIVQTLLSHTEKPNLQLK</sequence>
<dbReference type="Pfam" id="PF12796">
    <property type="entry name" value="Ank_2"/>
    <property type="match status" value="1"/>
</dbReference>
<reference evidence="4" key="2">
    <citation type="submission" date="2023-06" db="EMBL/GenBank/DDBJ databases">
        <authorList>
            <consortium name="Lawrence Berkeley National Laboratory"/>
            <person name="Haridas S."/>
            <person name="Hensen N."/>
            <person name="Bonometti L."/>
            <person name="Westerberg I."/>
            <person name="Brannstrom I.O."/>
            <person name="Guillou S."/>
            <person name="Cros-Aarteil S."/>
            <person name="Calhoun S."/>
            <person name="Kuo A."/>
            <person name="Mondo S."/>
            <person name="Pangilinan J."/>
            <person name="Riley R."/>
            <person name="Labutti K."/>
            <person name="Andreopoulos B."/>
            <person name="Lipzen A."/>
            <person name="Chen C."/>
            <person name="Yanf M."/>
            <person name="Daum C."/>
            <person name="Ng V."/>
            <person name="Clum A."/>
            <person name="Steindorff A."/>
            <person name="Ohm R."/>
            <person name="Martin F."/>
            <person name="Silar P."/>
            <person name="Natvig D."/>
            <person name="Lalanne C."/>
            <person name="Gautier V."/>
            <person name="Ament-Velasquez S.L."/>
            <person name="Kruys A."/>
            <person name="Hutchinson M.I."/>
            <person name="Powell A.J."/>
            <person name="Barry K."/>
            <person name="Miller A.N."/>
            <person name="Grigoriev I.V."/>
            <person name="Debuchy R."/>
            <person name="Gladieux P."/>
            <person name="Thoren M.H."/>
            <person name="Johannesson H."/>
        </authorList>
    </citation>
    <scope>NUCLEOTIDE SEQUENCE</scope>
    <source>
        <strain evidence="4">CBS 118394</strain>
    </source>
</reference>
<dbReference type="PANTHER" id="PTHR24198">
    <property type="entry name" value="ANKYRIN REPEAT AND PROTEIN KINASE DOMAIN-CONTAINING PROTEIN"/>
    <property type="match status" value="1"/>
</dbReference>
<dbReference type="SMART" id="SM00248">
    <property type="entry name" value="ANK"/>
    <property type="match status" value="4"/>
</dbReference>
<dbReference type="Proteomes" id="UP001283341">
    <property type="component" value="Unassembled WGS sequence"/>
</dbReference>